<gene>
    <name evidence="3" type="ORF">GCM10010302_40740</name>
</gene>
<dbReference type="EMBL" id="BAAABV010000018">
    <property type="protein sequence ID" value="GAA0297936.1"/>
    <property type="molecule type" value="Genomic_DNA"/>
</dbReference>
<keyword evidence="2" id="KW-0812">Transmembrane</keyword>
<sequence length="234" mass="24041">MGGGAEGDVAGLAVPVTEAFEPGVDPAQRVLGGTFPGAGAVRQEGAVAFALELGEPADAPALKELIGEDVLFTDFGDSGAARRQLAEHFGHGTAFTLTCAAGATAVLVAVALVRPAPFARGPRRCEPYGLTHDAVPDRPPSAPEEAGPRAARGQAEPPGRPRRAPGRHPGLGGRRPYGSRRCRSGMAFVRVRLLLRGGVCTGLAVAAPGWRLYGSRRCRSGTASGARPSAPRRA</sequence>
<keyword evidence="4" id="KW-1185">Reference proteome</keyword>
<keyword evidence="2" id="KW-1133">Transmembrane helix</keyword>
<reference evidence="3 4" key="1">
    <citation type="journal article" date="2019" name="Int. J. Syst. Evol. Microbiol.">
        <title>The Global Catalogue of Microorganisms (GCM) 10K type strain sequencing project: providing services to taxonomists for standard genome sequencing and annotation.</title>
        <authorList>
            <consortium name="The Broad Institute Genomics Platform"/>
            <consortium name="The Broad Institute Genome Sequencing Center for Infectious Disease"/>
            <person name="Wu L."/>
            <person name="Ma J."/>
        </authorList>
    </citation>
    <scope>NUCLEOTIDE SEQUENCE [LARGE SCALE GENOMIC DNA]</scope>
    <source>
        <strain evidence="3 4">JCM 4505</strain>
    </source>
</reference>
<feature type="compositionally biased region" description="Low complexity" evidence="1">
    <location>
        <begin position="148"/>
        <end position="157"/>
    </location>
</feature>
<feature type="transmembrane region" description="Helical" evidence="2">
    <location>
        <begin position="94"/>
        <end position="113"/>
    </location>
</feature>
<evidence type="ECO:0000313" key="4">
    <source>
        <dbReference type="Proteomes" id="UP001501867"/>
    </source>
</evidence>
<protein>
    <submittedName>
        <fullName evidence="3">Uncharacterized protein</fullName>
    </submittedName>
</protein>
<evidence type="ECO:0000256" key="1">
    <source>
        <dbReference type="SAM" id="MobiDB-lite"/>
    </source>
</evidence>
<accession>A0ABN0VG21</accession>
<evidence type="ECO:0000256" key="2">
    <source>
        <dbReference type="SAM" id="Phobius"/>
    </source>
</evidence>
<comment type="caution">
    <text evidence="3">The sequence shown here is derived from an EMBL/GenBank/DDBJ whole genome shotgun (WGS) entry which is preliminary data.</text>
</comment>
<evidence type="ECO:0000313" key="3">
    <source>
        <dbReference type="EMBL" id="GAA0297936.1"/>
    </source>
</evidence>
<dbReference type="Proteomes" id="UP001501867">
    <property type="component" value="Unassembled WGS sequence"/>
</dbReference>
<name>A0ABN0VG21_9ACTN</name>
<proteinExistence type="predicted"/>
<feature type="region of interest" description="Disordered" evidence="1">
    <location>
        <begin position="124"/>
        <end position="178"/>
    </location>
</feature>
<organism evidence="3 4">
    <name type="scientific">Streptomyces polychromogenes</name>
    <dbReference type="NCBI Taxonomy" id="67342"/>
    <lineage>
        <taxon>Bacteria</taxon>
        <taxon>Bacillati</taxon>
        <taxon>Actinomycetota</taxon>
        <taxon>Actinomycetes</taxon>
        <taxon>Kitasatosporales</taxon>
        <taxon>Streptomycetaceae</taxon>
        <taxon>Streptomyces</taxon>
    </lineage>
</organism>
<keyword evidence="2" id="KW-0472">Membrane</keyword>